<dbReference type="KEGG" id="vg:40097249"/>
<protein>
    <submittedName>
        <fullName evidence="6">Putative ATP-dependent helicase</fullName>
    </submittedName>
</protein>
<dbReference type="InterPro" id="IPR006935">
    <property type="entry name" value="Helicase/UvrB_N"/>
</dbReference>
<keyword evidence="2" id="KW-0378">Hydrolase</keyword>
<evidence type="ECO:0000259" key="5">
    <source>
        <dbReference type="PROSITE" id="PS51192"/>
    </source>
</evidence>
<organism evidence="6 7">
    <name type="scientific">Proteus phage PM135</name>
    <dbReference type="NCBI Taxonomy" id="2048008"/>
    <lineage>
        <taxon>Viruses</taxon>
        <taxon>Duplodnaviria</taxon>
        <taxon>Heunggongvirae</taxon>
        <taxon>Uroviricota</taxon>
        <taxon>Caudoviricetes</taxon>
        <taxon>Demerecviridae</taxon>
        <taxon>Novosibvirus</taxon>
        <taxon>Novosibvirus PM135</taxon>
    </lineage>
</organism>
<keyword evidence="4" id="KW-0067">ATP-binding</keyword>
<keyword evidence="1" id="KW-0547">Nucleotide-binding</keyword>
<dbReference type="InterPro" id="IPR014001">
    <property type="entry name" value="Helicase_ATP-bd"/>
</dbReference>
<dbReference type="PROSITE" id="PS51192">
    <property type="entry name" value="HELICASE_ATP_BIND_1"/>
    <property type="match status" value="1"/>
</dbReference>
<dbReference type="OrthoDB" id="4131at10239"/>
<accession>A0A2H4PRH3</accession>
<keyword evidence="7" id="KW-1185">Reference proteome</keyword>
<dbReference type="SMART" id="SM00487">
    <property type="entry name" value="DEXDc"/>
    <property type="match status" value="1"/>
</dbReference>
<dbReference type="InterPro" id="IPR001650">
    <property type="entry name" value="Helicase_C-like"/>
</dbReference>
<dbReference type="Proteomes" id="UP000241842">
    <property type="component" value="Segment"/>
</dbReference>
<evidence type="ECO:0000256" key="3">
    <source>
        <dbReference type="ARBA" id="ARBA00022806"/>
    </source>
</evidence>
<dbReference type="SMART" id="SM00490">
    <property type="entry name" value="HELICc"/>
    <property type="match status" value="1"/>
</dbReference>
<dbReference type="Gene3D" id="3.40.50.300">
    <property type="entry name" value="P-loop containing nucleotide triphosphate hydrolases"/>
    <property type="match status" value="2"/>
</dbReference>
<reference evidence="7" key="1">
    <citation type="submission" date="2017-10" db="EMBL/GenBank/DDBJ databases">
        <title>Isolation and characterization of a group of new proteus bacteriophages.</title>
        <authorList>
            <person name="Kozlova Y.N."/>
            <person name="Morozova V.V."/>
            <person name="Babkin I.V."/>
            <person name="Tikunova N.V."/>
            <person name="Bokovaya O.V."/>
            <person name="Shedko E.D."/>
        </authorList>
    </citation>
    <scope>NUCLEOTIDE SEQUENCE [LARGE SCALE GENOMIC DNA]</scope>
</reference>
<dbReference type="GO" id="GO:0004386">
    <property type="term" value="F:helicase activity"/>
    <property type="evidence" value="ECO:0007669"/>
    <property type="project" value="UniProtKB-KW"/>
</dbReference>
<proteinExistence type="predicted"/>
<dbReference type="RefSeq" id="YP_009620596.1">
    <property type="nucleotide sequence ID" value="NC_042090.1"/>
</dbReference>
<dbReference type="InterPro" id="IPR027417">
    <property type="entry name" value="P-loop_NTPase"/>
</dbReference>
<dbReference type="SUPFAM" id="SSF52540">
    <property type="entry name" value="P-loop containing nucleoside triphosphate hydrolases"/>
    <property type="match status" value="2"/>
</dbReference>
<dbReference type="PANTHER" id="PTHR11274:SF0">
    <property type="entry name" value="GENERAL TRANSCRIPTION AND DNA REPAIR FACTOR IIH HELICASE SUBUNIT XPB"/>
    <property type="match status" value="1"/>
</dbReference>
<sequence length="464" mass="53095">MKVVIKKRAMFKTSAVSKEFWEYCKEQCYYEIQDPHAQYPRRFQNAWSVNDVHCIPPTRVKDLLAEIPNVTIVDKRAVIPAKIPKPSFELYPGQQAAFDEFLKFESDGEPTCIMHGNPGFGKTIWALYVMWHLQQKTLIVVHNLNLLGMWVKEIKRWFGITPGIIGDGKRDYVGHSIVVGNIRTLNMMANELSEEFGLVVLDEMHHCVATTFTNFLESNAARIRIGLSGTLKRKDGLQAMFKDYFGYNIIKPEKDNVLDPVIHAYTIDVPIDGNRNIPWGTRANSVYENPEFFQHIMEKAYVYYRLGHKILITSERTWLINKIEEFFQEAGIPVYSITGQVLDLDERERIMQDVAKEPKGCILVAASSIFSEGVSLNELSCLITANIIGDNESLIEQIVARIQRKAEGKLMPVVVDTQLKGGTGERQASHRRRTYSNNGWQIIRMSEEAFDNLRKIAFAKEQDV</sequence>
<evidence type="ECO:0000313" key="7">
    <source>
        <dbReference type="Proteomes" id="UP000241842"/>
    </source>
</evidence>
<dbReference type="GO" id="GO:0016787">
    <property type="term" value="F:hydrolase activity"/>
    <property type="evidence" value="ECO:0007669"/>
    <property type="project" value="UniProtKB-KW"/>
</dbReference>
<dbReference type="Pfam" id="PF04851">
    <property type="entry name" value="ResIII"/>
    <property type="match status" value="1"/>
</dbReference>
<name>A0A2H4PRH3_9CAUD</name>
<evidence type="ECO:0000313" key="6">
    <source>
        <dbReference type="EMBL" id="ATW69912.1"/>
    </source>
</evidence>
<keyword evidence="3 6" id="KW-0347">Helicase</keyword>
<evidence type="ECO:0000256" key="4">
    <source>
        <dbReference type="ARBA" id="ARBA00022840"/>
    </source>
</evidence>
<feature type="domain" description="Helicase ATP-binding" evidence="5">
    <location>
        <begin position="103"/>
        <end position="249"/>
    </location>
</feature>
<dbReference type="InterPro" id="IPR050615">
    <property type="entry name" value="ATP-dep_DNA_Helicase"/>
</dbReference>
<dbReference type="GO" id="GO:0003677">
    <property type="term" value="F:DNA binding"/>
    <property type="evidence" value="ECO:0007669"/>
    <property type="project" value="InterPro"/>
</dbReference>
<evidence type="ECO:0000256" key="2">
    <source>
        <dbReference type="ARBA" id="ARBA00022801"/>
    </source>
</evidence>
<dbReference type="GeneID" id="40097249"/>
<dbReference type="PANTHER" id="PTHR11274">
    <property type="entry name" value="RAD25/XP-B DNA REPAIR HELICASE"/>
    <property type="match status" value="1"/>
</dbReference>
<dbReference type="EMBL" id="MG030347">
    <property type="protein sequence ID" value="ATW69912.1"/>
    <property type="molecule type" value="Genomic_DNA"/>
</dbReference>
<dbReference type="Pfam" id="PF00271">
    <property type="entry name" value="Helicase_C"/>
    <property type="match status" value="1"/>
</dbReference>
<dbReference type="GO" id="GO:0005524">
    <property type="term" value="F:ATP binding"/>
    <property type="evidence" value="ECO:0007669"/>
    <property type="project" value="UniProtKB-KW"/>
</dbReference>
<evidence type="ECO:0000256" key="1">
    <source>
        <dbReference type="ARBA" id="ARBA00022741"/>
    </source>
</evidence>